<name>A0ACA9YEH2_9ASCO</name>
<protein>
    <submittedName>
        <fullName evidence="1">Exosome complex component Rrp42p</fullName>
    </submittedName>
</protein>
<sequence length="287" mass="32366">MQLSPAERDYLYDSLCLQTPIRPDARNLYQFRPLEAKTTFLPGSNGSARLRMVDGGECIVSIKSKVVKNESVNSLLECDIDIQGHRDDSNFVSNLKYNLTNLLTKNFPFDALRLTKKYSFKLFIDCIVISHTSYPLTIISLATYLALKTTRLPLLVSEIDDEEVEEQPTFSDDWEDSRLLHEITGQTFQPPIMITVGVIGKNLLFDPSLEEEQVLENGLIISFYNNKAITPISNMNLALNANKDNYKGIDQSLIISAINMVNKYCSAVIHALDTLIEQDDEVDGTIF</sequence>
<reference evidence="1" key="1">
    <citation type="submission" date="2022-06" db="EMBL/GenBank/DDBJ databases">
        <authorList>
            <person name="Legras J.-L."/>
            <person name="Devillers H."/>
            <person name="Grondin C."/>
        </authorList>
    </citation>
    <scope>NUCLEOTIDE SEQUENCE</scope>
    <source>
        <strain evidence="1">CLIB 1444</strain>
    </source>
</reference>
<proteinExistence type="predicted"/>
<evidence type="ECO:0000313" key="1">
    <source>
        <dbReference type="EMBL" id="CAH6723113.1"/>
    </source>
</evidence>
<evidence type="ECO:0000313" key="2">
    <source>
        <dbReference type="Proteomes" id="UP001152531"/>
    </source>
</evidence>
<dbReference type="EMBL" id="CALSDN010000013">
    <property type="protein sequence ID" value="CAH6723113.1"/>
    <property type="molecule type" value="Genomic_DNA"/>
</dbReference>
<accession>A0ACA9YEH2</accession>
<keyword evidence="2" id="KW-1185">Reference proteome</keyword>
<gene>
    <name evidence="1" type="ORF">CLIB1444_13S00650</name>
</gene>
<organism evidence="1 2">
    <name type="scientific">[Candida] jaroonii</name>
    <dbReference type="NCBI Taxonomy" id="467808"/>
    <lineage>
        <taxon>Eukaryota</taxon>
        <taxon>Fungi</taxon>
        <taxon>Dikarya</taxon>
        <taxon>Ascomycota</taxon>
        <taxon>Saccharomycotina</taxon>
        <taxon>Pichiomycetes</taxon>
        <taxon>Debaryomycetaceae</taxon>
        <taxon>Yamadazyma</taxon>
    </lineage>
</organism>
<dbReference type="Proteomes" id="UP001152531">
    <property type="component" value="Unassembled WGS sequence"/>
</dbReference>
<comment type="caution">
    <text evidence="1">The sequence shown here is derived from an EMBL/GenBank/DDBJ whole genome shotgun (WGS) entry which is preliminary data.</text>
</comment>